<protein>
    <submittedName>
        <fullName evidence="1">Uncharacterized protein</fullName>
    </submittedName>
</protein>
<gene>
    <name evidence="1" type="ORF">CFBP1159_20820</name>
</gene>
<dbReference type="Proteomes" id="UP000835243">
    <property type="component" value="Chromosome"/>
</dbReference>
<evidence type="ECO:0000313" key="2">
    <source>
        <dbReference type="Proteomes" id="UP000835243"/>
    </source>
</evidence>
<evidence type="ECO:0000313" key="1">
    <source>
        <dbReference type="EMBL" id="CAE6767555.1"/>
    </source>
</evidence>
<dbReference type="RefSeq" id="WP_146091550.1">
    <property type="nucleotide sequence ID" value="NZ_CP166095.2"/>
</dbReference>
<organism evidence="1">
    <name type="scientific">Xanthomonas arboricola pv. corylina</name>
    <dbReference type="NCBI Taxonomy" id="487821"/>
    <lineage>
        <taxon>Bacteria</taxon>
        <taxon>Pseudomonadati</taxon>
        <taxon>Pseudomonadota</taxon>
        <taxon>Gammaproteobacteria</taxon>
        <taxon>Lysobacterales</taxon>
        <taxon>Lysobacteraceae</taxon>
        <taxon>Xanthomonas</taxon>
    </lineage>
</organism>
<name>A0A8D6V2X2_9XANT</name>
<dbReference type="EMBL" id="HG992341">
    <property type="protein sequence ID" value="CAE6767570.1"/>
    <property type="molecule type" value="Genomic_DNA"/>
</dbReference>
<proteinExistence type="predicted"/>
<sequence>MQEVTAIDQGLFRGVAVVIDDGVGRGETDILEIVAAIKDGGGHPIILDKLPNKDTDLENFANVAFFVMDWNLLGIGADEGVAVPATLREHMVTANLEFLCRLSKNRHAPVFIFTNENPAEVIEALTAYDGLGYVPSESHIIVKRKADVRGDVYRVLNEWADSVPSAFVLKKWERSLIAALNAMFYDFHTKSRHWPVMFWEASKIDGVPPSEELARLITRLVTSRMITPEFNLDGFDGAMKEDACENPEAYRKSLMHVLEAERIVLNERLDGGSVTTGDFFEEINDGVKKYLLNIRAECDCARSSNPELHLLKGKIINAAGVIDKRLGNALEKDNQSIVFAMFEGHTVAFNFTEFKVAKWNSMKDKRKGRLLAPFITRILQRYAAYSQRPGLPRLPPALLDQIKPTEQGDAQDGVTDPV</sequence>
<dbReference type="EMBL" id="HG992341">
    <property type="protein sequence ID" value="CAE6767555.1"/>
    <property type="molecule type" value="Genomic_DNA"/>
</dbReference>
<reference evidence="1 2" key="1">
    <citation type="submission" date="2021-02" db="EMBL/GenBank/DDBJ databases">
        <authorList>
            <person name="Pothier F. J."/>
        </authorList>
    </citation>
    <scope>NUCLEOTIDE SEQUENCE</scope>
    <source>
        <strain evidence="1 2">CFBP 1159</strain>
    </source>
</reference>
<dbReference type="AlphaFoldDB" id="A0A8D6V2X2"/>
<accession>A0A8D6V2X2</accession>